<accession>A0A392VZR2</accession>
<feature type="non-terminal residue" evidence="1">
    <location>
        <position position="1"/>
    </location>
</feature>
<comment type="caution">
    <text evidence="1">The sequence shown here is derived from an EMBL/GenBank/DDBJ whole genome shotgun (WGS) entry which is preliminary data.</text>
</comment>
<name>A0A392VZR2_9FABA</name>
<dbReference type="EMBL" id="LXQA011316799">
    <property type="protein sequence ID" value="MCI92989.1"/>
    <property type="molecule type" value="Genomic_DNA"/>
</dbReference>
<keyword evidence="2" id="KW-1185">Reference proteome</keyword>
<proteinExistence type="predicted"/>
<evidence type="ECO:0000313" key="2">
    <source>
        <dbReference type="Proteomes" id="UP000265520"/>
    </source>
</evidence>
<evidence type="ECO:0000313" key="1">
    <source>
        <dbReference type="EMBL" id="MCI92989.1"/>
    </source>
</evidence>
<dbReference type="Proteomes" id="UP000265520">
    <property type="component" value="Unassembled WGS sequence"/>
</dbReference>
<organism evidence="1 2">
    <name type="scientific">Trifolium medium</name>
    <dbReference type="NCBI Taxonomy" id="97028"/>
    <lineage>
        <taxon>Eukaryota</taxon>
        <taxon>Viridiplantae</taxon>
        <taxon>Streptophyta</taxon>
        <taxon>Embryophyta</taxon>
        <taxon>Tracheophyta</taxon>
        <taxon>Spermatophyta</taxon>
        <taxon>Magnoliopsida</taxon>
        <taxon>eudicotyledons</taxon>
        <taxon>Gunneridae</taxon>
        <taxon>Pentapetalae</taxon>
        <taxon>rosids</taxon>
        <taxon>fabids</taxon>
        <taxon>Fabales</taxon>
        <taxon>Fabaceae</taxon>
        <taxon>Papilionoideae</taxon>
        <taxon>50 kb inversion clade</taxon>
        <taxon>NPAAA clade</taxon>
        <taxon>Hologalegina</taxon>
        <taxon>IRL clade</taxon>
        <taxon>Trifolieae</taxon>
        <taxon>Trifolium</taxon>
    </lineage>
</organism>
<protein>
    <submittedName>
        <fullName evidence="1">Uncharacterized protein</fullName>
    </submittedName>
</protein>
<reference evidence="1 2" key="1">
    <citation type="journal article" date="2018" name="Front. Plant Sci.">
        <title>Red Clover (Trifolium pratense) and Zigzag Clover (T. medium) - A Picture of Genomic Similarities and Differences.</title>
        <authorList>
            <person name="Dluhosova J."/>
            <person name="Istvanek J."/>
            <person name="Nedelnik J."/>
            <person name="Repkova J."/>
        </authorList>
    </citation>
    <scope>NUCLEOTIDE SEQUENCE [LARGE SCALE GENOMIC DNA]</scope>
    <source>
        <strain evidence="2">cv. 10/8</strain>
        <tissue evidence="1">Leaf</tissue>
    </source>
</reference>
<sequence length="18" mass="1739">GVKSVHDDVADALASGVV</sequence>
<dbReference type="AlphaFoldDB" id="A0A392VZR2"/>